<reference evidence="3" key="1">
    <citation type="submission" date="2020-03" db="EMBL/GenBank/DDBJ databases">
        <title>Castanea mollissima Vanexum genome sequencing.</title>
        <authorList>
            <person name="Staton M."/>
        </authorList>
    </citation>
    <scope>NUCLEOTIDE SEQUENCE</scope>
    <source>
        <tissue evidence="3">Leaf</tissue>
    </source>
</reference>
<feature type="domain" description="DC1" evidence="2">
    <location>
        <begin position="241"/>
        <end position="289"/>
    </location>
</feature>
<evidence type="ECO:0000259" key="2">
    <source>
        <dbReference type="Pfam" id="PF03107"/>
    </source>
</evidence>
<dbReference type="InterPro" id="IPR046349">
    <property type="entry name" value="C1-like_sf"/>
</dbReference>
<dbReference type="PANTHER" id="PTHR32410:SF163">
    <property type="entry name" value="DC1 DOMAIN-CONTAINING PROTEIN"/>
    <property type="match status" value="1"/>
</dbReference>
<name>A0A8J4QDC7_9ROSI</name>
<feature type="domain" description="DC1" evidence="2">
    <location>
        <begin position="80"/>
        <end position="124"/>
    </location>
</feature>
<keyword evidence="1" id="KW-0677">Repeat</keyword>
<organism evidence="3 4">
    <name type="scientific">Castanea mollissima</name>
    <name type="common">Chinese chestnut</name>
    <dbReference type="NCBI Taxonomy" id="60419"/>
    <lineage>
        <taxon>Eukaryota</taxon>
        <taxon>Viridiplantae</taxon>
        <taxon>Streptophyta</taxon>
        <taxon>Embryophyta</taxon>
        <taxon>Tracheophyta</taxon>
        <taxon>Spermatophyta</taxon>
        <taxon>Magnoliopsida</taxon>
        <taxon>eudicotyledons</taxon>
        <taxon>Gunneridae</taxon>
        <taxon>Pentapetalae</taxon>
        <taxon>rosids</taxon>
        <taxon>fabids</taxon>
        <taxon>Fagales</taxon>
        <taxon>Fagaceae</taxon>
        <taxon>Castanea</taxon>
    </lineage>
</organism>
<evidence type="ECO:0000313" key="3">
    <source>
        <dbReference type="EMBL" id="KAF3948543.1"/>
    </source>
</evidence>
<gene>
    <name evidence="3" type="ORF">CMV_025475</name>
</gene>
<accession>A0A8J4QDC7</accession>
<dbReference type="OrthoDB" id="1884766at2759"/>
<proteinExistence type="predicted"/>
<dbReference type="InterPro" id="IPR053192">
    <property type="entry name" value="Vacuole_Formation_Reg"/>
</dbReference>
<dbReference type="SUPFAM" id="SSF57889">
    <property type="entry name" value="Cysteine-rich domain"/>
    <property type="match status" value="4"/>
</dbReference>
<keyword evidence="4" id="KW-1185">Reference proteome</keyword>
<protein>
    <recommendedName>
        <fullName evidence="2">DC1 domain-containing protein</fullName>
    </recommendedName>
</protein>
<dbReference type="PANTHER" id="PTHR32410">
    <property type="entry name" value="CYSTEINE/HISTIDINE-RICH C1 DOMAIN FAMILY PROTEIN"/>
    <property type="match status" value="1"/>
</dbReference>
<feature type="domain" description="DC1" evidence="2">
    <location>
        <begin position="133"/>
        <end position="179"/>
    </location>
</feature>
<dbReference type="InterPro" id="IPR004146">
    <property type="entry name" value="DC1"/>
</dbReference>
<evidence type="ECO:0000256" key="1">
    <source>
        <dbReference type="ARBA" id="ARBA00022737"/>
    </source>
</evidence>
<evidence type="ECO:0000313" key="4">
    <source>
        <dbReference type="Proteomes" id="UP000737018"/>
    </source>
</evidence>
<dbReference type="EMBL" id="JRKL02006736">
    <property type="protein sequence ID" value="KAF3948543.1"/>
    <property type="molecule type" value="Genomic_DNA"/>
</dbReference>
<dbReference type="AlphaFoldDB" id="A0A8J4QDC7"/>
<dbReference type="Pfam" id="PF03107">
    <property type="entry name" value="C1_2"/>
    <property type="match status" value="3"/>
</dbReference>
<dbReference type="Proteomes" id="UP000737018">
    <property type="component" value="Unassembled WGS sequence"/>
</dbReference>
<comment type="caution">
    <text evidence="3">The sequence shown here is derived from an EMBL/GenBank/DDBJ whole genome shotgun (WGS) entry which is preliminary data.</text>
</comment>
<sequence length="350" mass="40849">MCRTTPKCEVCKQYRGQYTYGCSLCNFNLHNKCASLPLTIKSEVHEHPLTRIWRSMKFTCDLCGKEGEDGIEIAKEIKHFSHEHDLKLIDEVENNKQCDGCLRAILPPFYSCVKCNFFLHKSCVELPRKKRHPLHRHSLTLLPKAACRTMLFWCDACGQICNGFTYKCNKCDFDLDVQCSLISDILTHKGHEHCLHLSSTRYSQNCNSCNFERSQGFRCITCEFALDFKCATLPYTTRYKQHEHPFILSYVAEDDSGEYYCDICEEERDPNQWFYYCAYCNYPAHPKCILGKYPNLKFGVSYTFNCHPHPLTIIQKTKDHHACHRCGGPCDEEFFYQCVSCNFYVHTYCL</sequence>